<keyword evidence="5" id="KW-1185">Reference proteome</keyword>
<feature type="domain" description="NodB homology" evidence="3">
    <location>
        <begin position="59"/>
        <end position="241"/>
    </location>
</feature>
<evidence type="ECO:0000313" key="5">
    <source>
        <dbReference type="Proteomes" id="UP001348817"/>
    </source>
</evidence>
<dbReference type="Pfam" id="PF01522">
    <property type="entry name" value="Polysacc_deac_1"/>
    <property type="match status" value="1"/>
</dbReference>
<dbReference type="GO" id="GO:0016020">
    <property type="term" value="C:membrane"/>
    <property type="evidence" value="ECO:0007669"/>
    <property type="project" value="TreeGrafter"/>
</dbReference>
<dbReference type="InterPro" id="IPR002509">
    <property type="entry name" value="NODB_dom"/>
</dbReference>
<proteinExistence type="predicted"/>
<dbReference type="PROSITE" id="PS51677">
    <property type="entry name" value="NODB"/>
    <property type="match status" value="1"/>
</dbReference>
<evidence type="ECO:0000259" key="3">
    <source>
        <dbReference type="PROSITE" id="PS51677"/>
    </source>
</evidence>
<protein>
    <submittedName>
        <fullName evidence="4">Polysaccharide deacetylase</fullName>
    </submittedName>
</protein>
<dbReference type="CDD" id="cd10917">
    <property type="entry name" value="CE4_NodB_like_6s_7s"/>
    <property type="match status" value="1"/>
</dbReference>
<dbReference type="PANTHER" id="PTHR10587">
    <property type="entry name" value="GLYCOSYL TRANSFERASE-RELATED"/>
    <property type="match status" value="1"/>
</dbReference>
<evidence type="ECO:0000256" key="2">
    <source>
        <dbReference type="ARBA" id="ARBA00022801"/>
    </source>
</evidence>
<dbReference type="InterPro" id="IPR050248">
    <property type="entry name" value="Polysacc_deacetylase_ArnD"/>
</dbReference>
<organism evidence="4 5">
    <name type="scientific">Fulvitalea axinellae</name>
    <dbReference type="NCBI Taxonomy" id="1182444"/>
    <lineage>
        <taxon>Bacteria</taxon>
        <taxon>Pseudomonadati</taxon>
        <taxon>Bacteroidota</taxon>
        <taxon>Cytophagia</taxon>
        <taxon>Cytophagales</taxon>
        <taxon>Persicobacteraceae</taxon>
        <taxon>Fulvitalea</taxon>
    </lineage>
</organism>
<evidence type="ECO:0000313" key="4">
    <source>
        <dbReference type="EMBL" id="BDD10614.1"/>
    </source>
</evidence>
<dbReference type="AlphaFoldDB" id="A0AAU9CVU6"/>
<dbReference type="GO" id="GO:0046872">
    <property type="term" value="F:metal ion binding"/>
    <property type="evidence" value="ECO:0007669"/>
    <property type="project" value="UniProtKB-KW"/>
</dbReference>
<accession>A0AAU9CVU6</accession>
<dbReference type="GO" id="GO:0016810">
    <property type="term" value="F:hydrolase activity, acting on carbon-nitrogen (but not peptide) bonds"/>
    <property type="evidence" value="ECO:0007669"/>
    <property type="project" value="InterPro"/>
</dbReference>
<evidence type="ECO:0000256" key="1">
    <source>
        <dbReference type="ARBA" id="ARBA00022723"/>
    </source>
</evidence>
<reference evidence="4 5" key="1">
    <citation type="submission" date="2021-12" db="EMBL/GenBank/DDBJ databases">
        <title>Genome sequencing of bacteria with rrn-lacking chromosome and rrn-plasmid.</title>
        <authorList>
            <person name="Anda M."/>
            <person name="Iwasaki W."/>
        </authorList>
    </citation>
    <scope>NUCLEOTIDE SEQUENCE [LARGE SCALE GENOMIC DNA]</scope>
    <source>
        <strain evidence="4 5">DSM 100852</strain>
    </source>
</reference>
<dbReference type="Proteomes" id="UP001348817">
    <property type="component" value="Chromosome"/>
</dbReference>
<gene>
    <name evidence="4" type="ORF">FUAX_30460</name>
</gene>
<keyword evidence="2" id="KW-0378">Hydrolase</keyword>
<dbReference type="InterPro" id="IPR011330">
    <property type="entry name" value="Glyco_hydro/deAcase_b/a-brl"/>
</dbReference>
<dbReference type="PANTHER" id="PTHR10587:SF133">
    <property type="entry name" value="CHITIN DEACETYLASE 1-RELATED"/>
    <property type="match status" value="1"/>
</dbReference>
<dbReference type="SUPFAM" id="SSF88713">
    <property type="entry name" value="Glycoside hydrolase/deacetylase"/>
    <property type="match status" value="1"/>
</dbReference>
<name>A0AAU9CVU6_9BACT</name>
<dbReference type="KEGG" id="fax:FUAX_30460"/>
<keyword evidence="1" id="KW-0479">Metal-binding</keyword>
<dbReference type="GO" id="GO:0005975">
    <property type="term" value="P:carbohydrate metabolic process"/>
    <property type="evidence" value="ECO:0007669"/>
    <property type="project" value="InterPro"/>
</dbReference>
<sequence>MKTGVRQSGGLRFFVDFCECPVSGRKLFYICRMIIPLRTPKLLKRLMPSCVWDIPTEKNEIYLTFDDGPIPCETEFVLDELDRVGAKATFFWVGDNVRKHPQVARKVVERGHSVGNHTFHHVVGWGMSVEKYLEEVRLCDEIIRDVTGLETRLFRPPHGRISRGQLKVLKTMKTVVMWDVLTVDYDARLSRKLCLSRSSRLTRPGSLVVFHDSVKAKKNLRGVLPEFLDYFALQDFGFQLLDM</sequence>
<dbReference type="EMBL" id="AP025314">
    <property type="protein sequence ID" value="BDD10614.1"/>
    <property type="molecule type" value="Genomic_DNA"/>
</dbReference>
<dbReference type="Gene3D" id="3.20.20.370">
    <property type="entry name" value="Glycoside hydrolase/deacetylase"/>
    <property type="match status" value="1"/>
</dbReference>